<organism evidence="1 2">
    <name type="scientific">Sphaerodactylus townsendi</name>
    <dbReference type="NCBI Taxonomy" id="933632"/>
    <lineage>
        <taxon>Eukaryota</taxon>
        <taxon>Metazoa</taxon>
        <taxon>Chordata</taxon>
        <taxon>Craniata</taxon>
        <taxon>Vertebrata</taxon>
        <taxon>Euteleostomi</taxon>
        <taxon>Lepidosauria</taxon>
        <taxon>Squamata</taxon>
        <taxon>Bifurcata</taxon>
        <taxon>Gekkota</taxon>
        <taxon>Sphaerodactylidae</taxon>
        <taxon>Sphaerodactylus</taxon>
    </lineage>
</organism>
<dbReference type="EMBL" id="CM037624">
    <property type="protein sequence ID" value="KAH8010340.1"/>
    <property type="molecule type" value="Genomic_DNA"/>
</dbReference>
<name>A0ACB8FT32_9SAUR</name>
<gene>
    <name evidence="1" type="ORF">K3G42_002171</name>
</gene>
<reference evidence="1" key="1">
    <citation type="submission" date="2021-08" db="EMBL/GenBank/DDBJ databases">
        <title>The first chromosome-level gecko genome reveals the dynamic sex chromosomes of Neotropical dwarf geckos (Sphaerodactylidae: Sphaerodactylus).</title>
        <authorList>
            <person name="Pinto B.J."/>
            <person name="Keating S.E."/>
            <person name="Gamble T."/>
        </authorList>
    </citation>
    <scope>NUCLEOTIDE SEQUENCE</scope>
    <source>
        <strain evidence="1">TG3544</strain>
    </source>
</reference>
<protein>
    <submittedName>
        <fullName evidence="1">Uncharacterized protein</fullName>
    </submittedName>
</protein>
<dbReference type="Proteomes" id="UP000827872">
    <property type="component" value="Linkage Group LG11"/>
</dbReference>
<accession>A0ACB8FT32</accession>
<proteinExistence type="predicted"/>
<evidence type="ECO:0000313" key="1">
    <source>
        <dbReference type="EMBL" id="KAH8010340.1"/>
    </source>
</evidence>
<keyword evidence="2" id="KW-1185">Reference proteome</keyword>
<sequence length="87" mass="9609">MDLEDSIAYFVVIYHGTVGFAVFSHLDPGATGEQSSCAICRQQREQQPVQEKSLLPPETGKMNTLLLSSSAFKYGCQRLGHSENKQC</sequence>
<evidence type="ECO:0000313" key="2">
    <source>
        <dbReference type="Proteomes" id="UP000827872"/>
    </source>
</evidence>
<comment type="caution">
    <text evidence="1">The sequence shown here is derived from an EMBL/GenBank/DDBJ whole genome shotgun (WGS) entry which is preliminary data.</text>
</comment>